<dbReference type="PATRIC" id="fig|2041.4.peg.3271"/>
<dbReference type="STRING" id="2041.AERYTH_15665"/>
<feature type="transmembrane region" description="Helical" evidence="1">
    <location>
        <begin position="25"/>
        <end position="42"/>
    </location>
</feature>
<keyword evidence="1" id="KW-1133">Transmembrane helix</keyword>
<evidence type="ECO:0000313" key="2">
    <source>
        <dbReference type="EMBL" id="ALX06033.1"/>
    </source>
</evidence>
<protein>
    <submittedName>
        <fullName evidence="2">Uncharacterized protein</fullName>
    </submittedName>
</protein>
<dbReference type="Proteomes" id="UP000067689">
    <property type="component" value="Chromosome"/>
</dbReference>
<feature type="transmembrane region" description="Helical" evidence="1">
    <location>
        <begin position="101"/>
        <end position="123"/>
    </location>
</feature>
<dbReference type="RefSeq" id="WP_067860593.1">
    <property type="nucleotide sequence ID" value="NZ_CP011502.1"/>
</dbReference>
<dbReference type="EMBL" id="CP011502">
    <property type="protein sequence ID" value="ALX06033.1"/>
    <property type="molecule type" value="Genomic_DNA"/>
</dbReference>
<keyword evidence="3" id="KW-1185">Reference proteome</keyword>
<sequence length="447" mass="48583">MALTQSSTRRGAPAVDTGRRGHRTVYALIVVALIGMHLRLSVETSTGAQVVPMYPLLLSAALLSFRVGNELARRAGQLIVVLAVFLLIEPFVSFAPESASVVNLLSALQLLASVLSALIIIAVCRTLPRDGLRKLFFGFWVALMVLALLESVGLRDVFTSIRDALYFTSQRGIYSEAARDIVLYGKIRPTALASEPSYLADSYMSMIVAVFLLDPRRGQWSSWVRLGLMVAIGFAIAPSLKIVFYLLALGIWILWPRTPKRLALAGVALSTVFFVMFVTFEFSLGSVLTRFGLGETGSFFGRIAVAPQIGLEAVTNHPVLGYGVGNTDGLLPVIDEAWQSSGAYARFPWYQGLGPSELMSNGFWWQWAFLGIVGGATFWLLVAKTLRAVGVEHPLRSIVCAWAVWYSGFAFVDPASWFVLALFVIPVVSGVRPVPANAASLTGSRKS</sequence>
<evidence type="ECO:0000256" key="1">
    <source>
        <dbReference type="SAM" id="Phobius"/>
    </source>
</evidence>
<keyword evidence="1" id="KW-0472">Membrane</keyword>
<dbReference type="OrthoDB" id="4592780at2"/>
<feature type="transmembrane region" description="Helical" evidence="1">
    <location>
        <begin position="135"/>
        <end position="154"/>
    </location>
</feature>
<name>A0A0U4BLQ9_9ACTN</name>
<keyword evidence="1" id="KW-0812">Transmembrane</keyword>
<reference evidence="2 3" key="1">
    <citation type="journal article" date="1991" name="Int. J. Syst. Bacteriol.">
        <title>Description of the erythromycin-producing bacterium Arthrobacter sp. strain NRRL B-3381 as Aeromicrobium erythreum gen. nov., sp. nov.</title>
        <authorList>
            <person name="Miller E.S."/>
            <person name="Woese C.R."/>
            <person name="Brenner S."/>
        </authorList>
    </citation>
    <scope>NUCLEOTIDE SEQUENCE [LARGE SCALE GENOMIC DNA]</scope>
    <source>
        <strain evidence="2 3">AR18</strain>
    </source>
</reference>
<evidence type="ECO:0000313" key="3">
    <source>
        <dbReference type="Proteomes" id="UP000067689"/>
    </source>
</evidence>
<feature type="transmembrane region" description="Helical" evidence="1">
    <location>
        <begin position="262"/>
        <end position="280"/>
    </location>
</feature>
<feature type="transmembrane region" description="Helical" evidence="1">
    <location>
        <begin position="226"/>
        <end position="255"/>
    </location>
</feature>
<feature type="transmembrane region" description="Helical" evidence="1">
    <location>
        <begin position="48"/>
        <end position="65"/>
    </location>
</feature>
<accession>A0A0U4BLQ9</accession>
<dbReference type="KEGG" id="aer:AERYTH_15665"/>
<gene>
    <name evidence="2" type="ORF">AERYTH_15665</name>
</gene>
<dbReference type="AlphaFoldDB" id="A0A0U4BLQ9"/>
<organism evidence="2 3">
    <name type="scientific">Aeromicrobium erythreum</name>
    <dbReference type="NCBI Taxonomy" id="2041"/>
    <lineage>
        <taxon>Bacteria</taxon>
        <taxon>Bacillati</taxon>
        <taxon>Actinomycetota</taxon>
        <taxon>Actinomycetes</taxon>
        <taxon>Propionibacteriales</taxon>
        <taxon>Nocardioidaceae</taxon>
        <taxon>Aeromicrobium</taxon>
    </lineage>
</organism>
<feature type="transmembrane region" description="Helical" evidence="1">
    <location>
        <begin position="77"/>
        <end position="95"/>
    </location>
</feature>
<feature type="transmembrane region" description="Helical" evidence="1">
    <location>
        <begin position="403"/>
        <end position="425"/>
    </location>
</feature>
<feature type="transmembrane region" description="Helical" evidence="1">
    <location>
        <begin position="363"/>
        <end position="382"/>
    </location>
</feature>
<proteinExistence type="predicted"/>